<dbReference type="EMBL" id="GBRH01245195">
    <property type="protein sequence ID" value="JAD52700.1"/>
    <property type="molecule type" value="Transcribed_RNA"/>
</dbReference>
<organism evidence="1">
    <name type="scientific">Arundo donax</name>
    <name type="common">Giant reed</name>
    <name type="synonym">Donax arundinaceus</name>
    <dbReference type="NCBI Taxonomy" id="35708"/>
    <lineage>
        <taxon>Eukaryota</taxon>
        <taxon>Viridiplantae</taxon>
        <taxon>Streptophyta</taxon>
        <taxon>Embryophyta</taxon>
        <taxon>Tracheophyta</taxon>
        <taxon>Spermatophyta</taxon>
        <taxon>Magnoliopsida</taxon>
        <taxon>Liliopsida</taxon>
        <taxon>Poales</taxon>
        <taxon>Poaceae</taxon>
        <taxon>PACMAD clade</taxon>
        <taxon>Arundinoideae</taxon>
        <taxon>Arundineae</taxon>
        <taxon>Arundo</taxon>
    </lineage>
</organism>
<reference evidence="1" key="1">
    <citation type="submission" date="2014-09" db="EMBL/GenBank/DDBJ databases">
        <authorList>
            <person name="Magalhaes I.L.F."/>
            <person name="Oliveira U."/>
            <person name="Santos F.R."/>
            <person name="Vidigal T.H.D.A."/>
            <person name="Brescovit A.D."/>
            <person name="Santos A.J."/>
        </authorList>
    </citation>
    <scope>NUCLEOTIDE SEQUENCE</scope>
    <source>
        <tissue evidence="1">Shoot tissue taken approximately 20 cm above the soil surface</tissue>
    </source>
</reference>
<protein>
    <submittedName>
        <fullName evidence="1">Uncharacterized protein</fullName>
    </submittedName>
</protein>
<sequence>MDIVWCEDRV</sequence>
<reference evidence="1" key="2">
    <citation type="journal article" date="2015" name="Data Brief">
        <title>Shoot transcriptome of the giant reed, Arundo donax.</title>
        <authorList>
            <person name="Barrero R.A."/>
            <person name="Guerrero F.D."/>
            <person name="Moolhuijzen P."/>
            <person name="Goolsby J.A."/>
            <person name="Tidwell J."/>
            <person name="Bellgard S.E."/>
            <person name="Bellgard M.I."/>
        </authorList>
    </citation>
    <scope>NUCLEOTIDE SEQUENCE</scope>
    <source>
        <tissue evidence="1">Shoot tissue taken approximately 20 cm above the soil surface</tissue>
    </source>
</reference>
<proteinExistence type="predicted"/>
<name>A0A0A9AUX2_ARUDO</name>
<evidence type="ECO:0000313" key="1">
    <source>
        <dbReference type="EMBL" id="JAD52700.1"/>
    </source>
</evidence>
<accession>A0A0A9AUX2</accession>